<keyword evidence="5" id="KW-1185">Reference proteome</keyword>
<dbReference type="WBParaSite" id="MBELARI_LOCUS6770">
    <property type="protein sequence ID" value="MBELARI_LOCUS6770"/>
    <property type="gene ID" value="MBELARI_LOCUS6770"/>
</dbReference>
<comment type="subcellular location">
    <subcellularLocation>
        <location evidence="1">Nucleus</location>
    </subcellularLocation>
</comment>
<keyword evidence="3" id="KW-0677">Repeat</keyword>
<dbReference type="AlphaFoldDB" id="A0AAF3FI61"/>
<evidence type="ECO:0000256" key="2">
    <source>
        <dbReference type="ARBA" id="ARBA00022574"/>
    </source>
</evidence>
<dbReference type="InterPro" id="IPR015943">
    <property type="entry name" value="WD40/YVTN_repeat-like_dom_sf"/>
</dbReference>
<evidence type="ECO:0000313" key="6">
    <source>
        <dbReference type="WBParaSite" id="MBELARI_LOCUS6770"/>
    </source>
</evidence>
<dbReference type="InterPro" id="IPR039241">
    <property type="entry name" value="Rrp9-like"/>
</dbReference>
<evidence type="ECO:0000256" key="1">
    <source>
        <dbReference type="ARBA" id="ARBA00004123"/>
    </source>
</evidence>
<name>A0AAF3FI61_9BILA</name>
<dbReference type="InterPro" id="IPR036322">
    <property type="entry name" value="WD40_repeat_dom_sf"/>
</dbReference>
<dbReference type="Proteomes" id="UP000887575">
    <property type="component" value="Unassembled WGS sequence"/>
</dbReference>
<accession>A0AAF3FI61</accession>
<dbReference type="SUPFAM" id="SSF50978">
    <property type="entry name" value="WD40 repeat-like"/>
    <property type="match status" value="1"/>
</dbReference>
<sequence>MGLLDTMFGHQEAVLSIDCLNKERIVLNGSHDCGSIDCVAMLNENHFVSGSADGSSCVWSIFKKKPRTVKQFAHDRNNKQEPFWVVSVAANPFTDLGASGSNNGELRFWRVADD</sequence>
<dbReference type="GO" id="GO:0032040">
    <property type="term" value="C:small-subunit processome"/>
    <property type="evidence" value="ECO:0007669"/>
    <property type="project" value="TreeGrafter"/>
</dbReference>
<reference evidence="6" key="1">
    <citation type="submission" date="2024-02" db="UniProtKB">
        <authorList>
            <consortium name="WormBaseParasite"/>
        </authorList>
    </citation>
    <scope>IDENTIFICATION</scope>
</reference>
<dbReference type="Gene3D" id="2.130.10.10">
    <property type="entry name" value="YVTN repeat-like/Quinoprotein amine dehydrogenase"/>
    <property type="match status" value="1"/>
</dbReference>
<protein>
    <submittedName>
        <fullName evidence="6">Uncharacterized protein</fullName>
    </submittedName>
</protein>
<evidence type="ECO:0000256" key="4">
    <source>
        <dbReference type="ARBA" id="ARBA00023242"/>
    </source>
</evidence>
<dbReference type="GO" id="GO:0034511">
    <property type="term" value="F:U3 snoRNA binding"/>
    <property type="evidence" value="ECO:0007669"/>
    <property type="project" value="InterPro"/>
</dbReference>
<dbReference type="PANTHER" id="PTHR19865:SF0">
    <property type="entry name" value="U3 SMALL NUCLEOLAR RNA-INTERACTING PROTEIN 2"/>
    <property type="match status" value="1"/>
</dbReference>
<evidence type="ECO:0000256" key="3">
    <source>
        <dbReference type="ARBA" id="ARBA00022737"/>
    </source>
</evidence>
<keyword evidence="2" id="KW-0853">WD repeat</keyword>
<organism evidence="5 6">
    <name type="scientific">Mesorhabditis belari</name>
    <dbReference type="NCBI Taxonomy" id="2138241"/>
    <lineage>
        <taxon>Eukaryota</taxon>
        <taxon>Metazoa</taxon>
        <taxon>Ecdysozoa</taxon>
        <taxon>Nematoda</taxon>
        <taxon>Chromadorea</taxon>
        <taxon>Rhabditida</taxon>
        <taxon>Rhabditina</taxon>
        <taxon>Rhabditomorpha</taxon>
        <taxon>Rhabditoidea</taxon>
        <taxon>Rhabditidae</taxon>
        <taxon>Mesorhabditinae</taxon>
        <taxon>Mesorhabditis</taxon>
    </lineage>
</organism>
<evidence type="ECO:0000313" key="5">
    <source>
        <dbReference type="Proteomes" id="UP000887575"/>
    </source>
</evidence>
<keyword evidence="4" id="KW-0539">Nucleus</keyword>
<dbReference type="Pfam" id="PF00400">
    <property type="entry name" value="WD40"/>
    <property type="match status" value="1"/>
</dbReference>
<dbReference type="InterPro" id="IPR001680">
    <property type="entry name" value="WD40_rpt"/>
</dbReference>
<proteinExistence type="predicted"/>
<dbReference type="SMART" id="SM00320">
    <property type="entry name" value="WD40"/>
    <property type="match status" value="2"/>
</dbReference>
<dbReference type="PANTHER" id="PTHR19865">
    <property type="entry name" value="U3 SMALL NUCLEOLAR RNA INTERACTING PROTEIN 2"/>
    <property type="match status" value="1"/>
</dbReference>